<evidence type="ECO:0000313" key="1">
    <source>
        <dbReference type="EMBL" id="KAF9457364.1"/>
    </source>
</evidence>
<dbReference type="AlphaFoldDB" id="A0A9P5XVA4"/>
<feature type="non-terminal residue" evidence="1">
    <location>
        <position position="127"/>
    </location>
</feature>
<dbReference type="OrthoDB" id="3203574at2759"/>
<organism evidence="1 2">
    <name type="scientific">Collybia nuda</name>
    <dbReference type="NCBI Taxonomy" id="64659"/>
    <lineage>
        <taxon>Eukaryota</taxon>
        <taxon>Fungi</taxon>
        <taxon>Dikarya</taxon>
        <taxon>Basidiomycota</taxon>
        <taxon>Agaricomycotina</taxon>
        <taxon>Agaricomycetes</taxon>
        <taxon>Agaricomycetidae</taxon>
        <taxon>Agaricales</taxon>
        <taxon>Tricholomatineae</taxon>
        <taxon>Clitocybaceae</taxon>
        <taxon>Collybia</taxon>
    </lineage>
</organism>
<protein>
    <submittedName>
        <fullName evidence="1">Uncharacterized protein</fullName>
    </submittedName>
</protein>
<reference evidence="1" key="1">
    <citation type="submission" date="2020-11" db="EMBL/GenBank/DDBJ databases">
        <authorList>
            <consortium name="DOE Joint Genome Institute"/>
            <person name="Ahrendt S."/>
            <person name="Riley R."/>
            <person name="Andreopoulos W."/>
            <person name="Labutti K."/>
            <person name="Pangilinan J."/>
            <person name="Ruiz-Duenas F.J."/>
            <person name="Barrasa J.M."/>
            <person name="Sanchez-Garcia M."/>
            <person name="Camarero S."/>
            <person name="Miyauchi S."/>
            <person name="Serrano A."/>
            <person name="Linde D."/>
            <person name="Babiker R."/>
            <person name="Drula E."/>
            <person name="Ayuso-Fernandez I."/>
            <person name="Pacheco R."/>
            <person name="Padilla G."/>
            <person name="Ferreira P."/>
            <person name="Barriuso J."/>
            <person name="Kellner H."/>
            <person name="Castanera R."/>
            <person name="Alfaro M."/>
            <person name="Ramirez L."/>
            <person name="Pisabarro A.G."/>
            <person name="Kuo A."/>
            <person name="Tritt A."/>
            <person name="Lipzen A."/>
            <person name="He G."/>
            <person name="Yan M."/>
            <person name="Ng V."/>
            <person name="Cullen D."/>
            <person name="Martin F."/>
            <person name="Rosso M.-N."/>
            <person name="Henrissat B."/>
            <person name="Hibbett D."/>
            <person name="Martinez A.T."/>
            <person name="Grigoriev I.V."/>
        </authorList>
    </citation>
    <scope>NUCLEOTIDE SEQUENCE</scope>
    <source>
        <strain evidence="1">CBS 247.69</strain>
    </source>
</reference>
<feature type="non-terminal residue" evidence="1">
    <location>
        <position position="1"/>
    </location>
</feature>
<dbReference type="Proteomes" id="UP000807353">
    <property type="component" value="Unassembled WGS sequence"/>
</dbReference>
<keyword evidence="2" id="KW-1185">Reference proteome</keyword>
<comment type="caution">
    <text evidence="1">The sequence shown here is derived from an EMBL/GenBank/DDBJ whole genome shotgun (WGS) entry which is preliminary data.</text>
</comment>
<evidence type="ECO:0000313" key="2">
    <source>
        <dbReference type="Proteomes" id="UP000807353"/>
    </source>
</evidence>
<accession>A0A9P5XVA4</accession>
<proteinExistence type="predicted"/>
<dbReference type="EMBL" id="MU150374">
    <property type="protein sequence ID" value="KAF9457364.1"/>
    <property type="molecule type" value="Genomic_DNA"/>
</dbReference>
<gene>
    <name evidence="1" type="ORF">BDZ94DRAFT_1144569</name>
</gene>
<sequence length="127" mass="13671">GADPNSPEVFKQHIFLIRENVAQLQNFARNALTGIQNAYHTGNNPAQTEASITALKQTLQMISDMLRNSGVGALPLLPTTGPGAPVIAPTEQQLLIETNQSIQTLYERLNRRQDSAAVVANLLGAPD</sequence>
<name>A0A9P5XVA4_9AGAR</name>